<dbReference type="eggNOG" id="COG0840">
    <property type="taxonomic scope" value="Bacteria"/>
</dbReference>
<dbReference type="GO" id="GO:0016020">
    <property type="term" value="C:membrane"/>
    <property type="evidence" value="ECO:0007669"/>
    <property type="project" value="InterPro"/>
</dbReference>
<reference evidence="7 8" key="1">
    <citation type="submission" date="2013-04" db="EMBL/GenBank/DDBJ databases">
        <authorList>
            <person name="Kuznetsov B."/>
            <person name="Ivanovsky R."/>
        </authorList>
    </citation>
    <scope>NUCLEOTIDE SEQUENCE [LARGE SCALE GENOMIC DNA]</scope>
    <source>
        <strain evidence="7 8">MGU-K5</strain>
    </source>
</reference>
<dbReference type="InterPro" id="IPR003660">
    <property type="entry name" value="HAMP_dom"/>
</dbReference>
<sequence>MLTAFAIVAEDALVGELSVLSLSISMSAFVLSLLTLYMLRQVRQVLVAAATTVKAVARGDFEARLVGIEEVGAVGDLTNSINELIDRTDSFVREATASMGSVSRGNYYRRIVERGMLGNFLVGARMINSATAAIEHKVHNFGAVTRKFEETVGEVVRLTAAAAAELHATAEGMEQTAATTCSTAAAVAAAAEEASSNVQTVAAAADQLATAVREINTQVTQSSTISADAVSQAGRTNDLVMGLSEASTRIGEVVNLITDIAAQTNLLALNATIEAARAGEAGKGFAVVAGEVKVLATQTSRATSEIGSQISAVQSATVNSAEAIRSIAATIGKVGEYAAIIAAAVEQQGASTREIAINVERAAVGTTEVSANVHRLSQGAEETGHAAANVLLAAGQLSRQSEQLGSAVGSFMTELRQVI</sequence>
<organism evidence="7 8">
    <name type="scientific">Magnetospirillum fulvum MGU-K5</name>
    <dbReference type="NCBI Taxonomy" id="1316936"/>
    <lineage>
        <taxon>Bacteria</taxon>
        <taxon>Pseudomonadati</taxon>
        <taxon>Pseudomonadota</taxon>
        <taxon>Alphaproteobacteria</taxon>
        <taxon>Rhodospirillales</taxon>
        <taxon>Rhodospirillaceae</taxon>
        <taxon>Magnetospirillum</taxon>
    </lineage>
</organism>
<proteinExistence type="inferred from homology"/>
<evidence type="ECO:0000256" key="4">
    <source>
        <dbReference type="SAM" id="Phobius"/>
    </source>
</evidence>
<keyword evidence="4" id="KW-0812">Transmembrane</keyword>
<dbReference type="Pfam" id="PF00015">
    <property type="entry name" value="MCPsignal"/>
    <property type="match status" value="1"/>
</dbReference>
<evidence type="ECO:0000256" key="2">
    <source>
        <dbReference type="ARBA" id="ARBA00029447"/>
    </source>
</evidence>
<dbReference type="AlphaFoldDB" id="S9SFQ5"/>
<dbReference type="PANTHER" id="PTHR32089:SF112">
    <property type="entry name" value="LYSOZYME-LIKE PROTEIN-RELATED"/>
    <property type="match status" value="1"/>
</dbReference>
<dbReference type="OrthoDB" id="5179380at2"/>
<dbReference type="STRING" id="1316936.K678_03317"/>
<evidence type="ECO:0000256" key="3">
    <source>
        <dbReference type="PROSITE-ProRule" id="PRU00284"/>
    </source>
</evidence>
<dbReference type="SUPFAM" id="SSF58104">
    <property type="entry name" value="Methyl-accepting chemotaxis protein (MCP) signaling domain"/>
    <property type="match status" value="1"/>
</dbReference>
<dbReference type="Gene3D" id="1.20.120.1530">
    <property type="match status" value="1"/>
</dbReference>
<dbReference type="InterPro" id="IPR004089">
    <property type="entry name" value="MCPsignal_dom"/>
</dbReference>
<feature type="domain" description="HAMP" evidence="6">
    <location>
        <begin position="40"/>
        <end position="93"/>
    </location>
</feature>
<dbReference type="SMART" id="SM00283">
    <property type="entry name" value="MA"/>
    <property type="match status" value="1"/>
</dbReference>
<protein>
    <submittedName>
        <fullName evidence="7">Methyl-accepting chemotaxis protein</fullName>
    </submittedName>
</protein>
<feature type="transmembrane region" description="Helical" evidence="4">
    <location>
        <begin position="20"/>
        <end position="39"/>
    </location>
</feature>
<evidence type="ECO:0000313" key="8">
    <source>
        <dbReference type="Proteomes" id="UP000015350"/>
    </source>
</evidence>
<keyword evidence="4" id="KW-1133">Transmembrane helix</keyword>
<keyword evidence="4" id="KW-0472">Membrane</keyword>
<keyword evidence="1 3" id="KW-0807">Transducer</keyword>
<accession>S9SFQ5</accession>
<dbReference type="EMBL" id="AQPH01000007">
    <property type="protein sequence ID" value="EPY02918.1"/>
    <property type="molecule type" value="Genomic_DNA"/>
</dbReference>
<comment type="caution">
    <text evidence="7">The sequence shown here is derived from an EMBL/GenBank/DDBJ whole genome shotgun (WGS) entry which is preliminary data.</text>
</comment>
<feature type="domain" description="Methyl-accepting transducer" evidence="5">
    <location>
        <begin position="155"/>
        <end position="391"/>
    </location>
</feature>
<evidence type="ECO:0000259" key="6">
    <source>
        <dbReference type="PROSITE" id="PS50885"/>
    </source>
</evidence>
<dbReference type="Gene3D" id="1.10.287.950">
    <property type="entry name" value="Methyl-accepting chemotaxis protein"/>
    <property type="match status" value="1"/>
</dbReference>
<dbReference type="Proteomes" id="UP000015350">
    <property type="component" value="Unassembled WGS sequence"/>
</dbReference>
<name>S9SFQ5_MAGFU</name>
<comment type="similarity">
    <text evidence="2">Belongs to the methyl-accepting chemotaxis (MCP) protein family.</text>
</comment>
<dbReference type="PANTHER" id="PTHR32089">
    <property type="entry name" value="METHYL-ACCEPTING CHEMOTAXIS PROTEIN MCPB"/>
    <property type="match status" value="1"/>
</dbReference>
<gene>
    <name evidence="7" type="ORF">K678_03317</name>
</gene>
<evidence type="ECO:0000259" key="5">
    <source>
        <dbReference type="PROSITE" id="PS50111"/>
    </source>
</evidence>
<dbReference type="PROSITE" id="PS50111">
    <property type="entry name" value="CHEMOTAXIS_TRANSDUC_2"/>
    <property type="match status" value="1"/>
</dbReference>
<evidence type="ECO:0000256" key="1">
    <source>
        <dbReference type="ARBA" id="ARBA00023224"/>
    </source>
</evidence>
<dbReference type="PROSITE" id="PS50885">
    <property type="entry name" value="HAMP"/>
    <property type="match status" value="1"/>
</dbReference>
<dbReference type="GO" id="GO:0007165">
    <property type="term" value="P:signal transduction"/>
    <property type="evidence" value="ECO:0007669"/>
    <property type="project" value="UniProtKB-KW"/>
</dbReference>
<dbReference type="PATRIC" id="fig|1316936.3.peg.671"/>
<evidence type="ECO:0000313" key="7">
    <source>
        <dbReference type="EMBL" id="EPY02918.1"/>
    </source>
</evidence>